<dbReference type="Pfam" id="PF08309">
    <property type="entry name" value="LVIVD"/>
    <property type="match status" value="4"/>
</dbReference>
<evidence type="ECO:0008006" key="3">
    <source>
        <dbReference type="Google" id="ProtNLM"/>
    </source>
</evidence>
<reference evidence="1 2" key="1">
    <citation type="submission" date="2019-01" db="EMBL/GenBank/DDBJ databases">
        <title>Genome sequence of the Antarctic species Gelidibacter gilvus ACAM 158(T).</title>
        <authorList>
            <person name="Bowman J.P."/>
        </authorList>
    </citation>
    <scope>NUCLEOTIDE SEQUENCE [LARGE SCALE GENOMIC DNA]</scope>
    <source>
        <strain evidence="1 2">IC158</strain>
    </source>
</reference>
<dbReference type="SUPFAM" id="SSF63825">
    <property type="entry name" value="YWTD domain"/>
    <property type="match status" value="1"/>
</dbReference>
<evidence type="ECO:0000313" key="1">
    <source>
        <dbReference type="EMBL" id="RXJ50516.1"/>
    </source>
</evidence>
<dbReference type="RefSeq" id="WP_129016635.1">
    <property type="nucleotide sequence ID" value="NZ_SDDZ01000003.1"/>
</dbReference>
<gene>
    <name evidence="1" type="ORF">ESZ48_07050</name>
</gene>
<dbReference type="EMBL" id="SDDZ01000003">
    <property type="protein sequence ID" value="RXJ50516.1"/>
    <property type="molecule type" value="Genomic_DNA"/>
</dbReference>
<dbReference type="InterPro" id="IPR013211">
    <property type="entry name" value="LVIVD"/>
</dbReference>
<dbReference type="OrthoDB" id="1521841at2"/>
<organism evidence="1 2">
    <name type="scientific">Gelidibacter gilvus</name>
    <dbReference type="NCBI Taxonomy" id="59602"/>
    <lineage>
        <taxon>Bacteria</taxon>
        <taxon>Pseudomonadati</taxon>
        <taxon>Bacteroidota</taxon>
        <taxon>Flavobacteriia</taxon>
        <taxon>Flavobacteriales</taxon>
        <taxon>Flavobacteriaceae</taxon>
        <taxon>Gelidibacter</taxon>
    </lineage>
</organism>
<comment type="caution">
    <text evidence="1">The sequence shown here is derived from an EMBL/GenBank/DDBJ whole genome shotgun (WGS) entry which is preliminary data.</text>
</comment>
<keyword evidence="2" id="KW-1185">Reference proteome</keyword>
<accession>A0A4V1LN16</accession>
<name>A0A4V1LN16_9FLAO</name>
<protein>
    <recommendedName>
        <fullName evidence="3">LVIVD repeat-containing protein</fullName>
    </recommendedName>
</protein>
<sequence>MKQLLLVFAFVCLWSCQDDDNDYEMINVAIPEMMSKTEFRNSVEIQSAKPIVEAGKIYAYDDYIFISDKDIGIHVIDNSNPKAPQTISYLKIPGNEDMSIKNNYLYADSATDLLVFDLSNIASIKFIERLEDVFSVYDYGIPNEAEYVDFNNYDFDNNIVVGWKIVQERREITRNNELVFNDAAFSNSNLASSESSNVGVGGSLARFQIVQDYLYTVGSYNMSIFNISQLSTPVLETVQPSGWNIETMFYIDGYLYLGGTNGMYIYSIENPASPSYVSQFTHWESCDPVVVDGNYAYLTLRGGNACGQLESVLEVIDISDKSKPTLSARHAMDNPYGLGFKNNSLFVCDGTSGLKVFDKTNPLAMQIIQTFTDVHAKDVIPLNNSLLMIGNGVMYQYQYTDNELQLLSTYSLK</sequence>
<evidence type="ECO:0000313" key="2">
    <source>
        <dbReference type="Proteomes" id="UP000289792"/>
    </source>
</evidence>
<dbReference type="Proteomes" id="UP000289792">
    <property type="component" value="Unassembled WGS sequence"/>
</dbReference>
<proteinExistence type="predicted"/>
<dbReference type="AlphaFoldDB" id="A0A4V1LN16"/>